<gene>
    <name evidence="2" type="ORF">NDU88_001996</name>
</gene>
<evidence type="ECO:0000256" key="1">
    <source>
        <dbReference type="SAM" id="MobiDB-lite"/>
    </source>
</evidence>
<dbReference type="AlphaFoldDB" id="A0AAV7P8E0"/>
<reference evidence="2" key="1">
    <citation type="journal article" date="2022" name="bioRxiv">
        <title>Sequencing and chromosome-scale assembly of the giantPleurodeles waltlgenome.</title>
        <authorList>
            <person name="Brown T."/>
            <person name="Elewa A."/>
            <person name="Iarovenko S."/>
            <person name="Subramanian E."/>
            <person name="Araus A.J."/>
            <person name="Petzold A."/>
            <person name="Susuki M."/>
            <person name="Suzuki K.-i.T."/>
            <person name="Hayashi T."/>
            <person name="Toyoda A."/>
            <person name="Oliveira C."/>
            <person name="Osipova E."/>
            <person name="Leigh N.D."/>
            <person name="Simon A."/>
            <person name="Yun M.H."/>
        </authorList>
    </citation>
    <scope>NUCLEOTIDE SEQUENCE</scope>
    <source>
        <strain evidence="2">20211129_DDA</strain>
        <tissue evidence="2">Liver</tissue>
    </source>
</reference>
<proteinExistence type="predicted"/>
<protein>
    <submittedName>
        <fullName evidence="2">Uncharacterized protein</fullName>
    </submittedName>
</protein>
<sequence>MPALRYLERRPDRSAQKGHHGRASRLTYQQRVYEEGQQIGKFVAWSTWVRQALPLLKERSLVPVKYFDKLQPGSLPN</sequence>
<dbReference type="EMBL" id="JANPWB010000011">
    <property type="protein sequence ID" value="KAJ1123527.1"/>
    <property type="molecule type" value="Genomic_DNA"/>
</dbReference>
<feature type="region of interest" description="Disordered" evidence="1">
    <location>
        <begin position="1"/>
        <end position="23"/>
    </location>
</feature>
<organism evidence="2 3">
    <name type="scientific">Pleurodeles waltl</name>
    <name type="common">Iberian ribbed newt</name>
    <dbReference type="NCBI Taxonomy" id="8319"/>
    <lineage>
        <taxon>Eukaryota</taxon>
        <taxon>Metazoa</taxon>
        <taxon>Chordata</taxon>
        <taxon>Craniata</taxon>
        <taxon>Vertebrata</taxon>
        <taxon>Euteleostomi</taxon>
        <taxon>Amphibia</taxon>
        <taxon>Batrachia</taxon>
        <taxon>Caudata</taxon>
        <taxon>Salamandroidea</taxon>
        <taxon>Salamandridae</taxon>
        <taxon>Pleurodelinae</taxon>
        <taxon>Pleurodeles</taxon>
    </lineage>
</organism>
<keyword evidence="3" id="KW-1185">Reference proteome</keyword>
<evidence type="ECO:0000313" key="2">
    <source>
        <dbReference type="EMBL" id="KAJ1123527.1"/>
    </source>
</evidence>
<accession>A0AAV7P8E0</accession>
<name>A0AAV7P8E0_PLEWA</name>
<feature type="compositionally biased region" description="Basic and acidic residues" evidence="1">
    <location>
        <begin position="1"/>
        <end position="15"/>
    </location>
</feature>
<comment type="caution">
    <text evidence="2">The sequence shown here is derived from an EMBL/GenBank/DDBJ whole genome shotgun (WGS) entry which is preliminary data.</text>
</comment>
<evidence type="ECO:0000313" key="3">
    <source>
        <dbReference type="Proteomes" id="UP001066276"/>
    </source>
</evidence>
<dbReference type="Proteomes" id="UP001066276">
    <property type="component" value="Chromosome 7"/>
</dbReference>